<dbReference type="Gene3D" id="3.40.50.170">
    <property type="entry name" value="Formyl transferase, N-terminal domain"/>
    <property type="match status" value="1"/>
</dbReference>
<dbReference type="Proteomes" id="UP000054735">
    <property type="component" value="Unassembled WGS sequence"/>
</dbReference>
<dbReference type="UniPathway" id="UPA00074">
    <property type="reaction ID" value="UER00126"/>
</dbReference>
<evidence type="ECO:0000256" key="3">
    <source>
        <dbReference type="ARBA" id="ARBA00022755"/>
    </source>
</evidence>
<dbReference type="InterPro" id="IPR036477">
    <property type="entry name" value="Formyl_transf_N_sf"/>
</dbReference>
<evidence type="ECO:0000256" key="5">
    <source>
        <dbReference type="ARBA" id="ARBA00047664"/>
    </source>
</evidence>
<sequence>MINLAVLGSTRGSNLLPLLAASQDGSMDARLKLVISNKQDAPILEKALKHGIPSHFLNPAGLSRENYDEKISELLRAYSIDLLVLSGYMRILSAKFVRAWPNRIMNVHPSLLPEFSGLMDLDVHRAVLAAGKSYSGCTVHYVTEEVDEGPIICQLKCPVLPDDTPEDLKTRLQALEAKALIKAINAHSQNRISLPADELLCYT</sequence>
<organism evidence="9 11">
    <name type="scientific">Legionella birminghamensis</name>
    <dbReference type="NCBI Taxonomy" id="28083"/>
    <lineage>
        <taxon>Bacteria</taxon>
        <taxon>Pseudomonadati</taxon>
        <taxon>Pseudomonadota</taxon>
        <taxon>Gammaproteobacteria</taxon>
        <taxon>Legionellales</taxon>
        <taxon>Legionellaceae</taxon>
        <taxon>Legionella</taxon>
    </lineage>
</organism>
<keyword evidence="2 6" id="KW-0808">Transferase</keyword>
<feature type="binding site" evidence="6">
    <location>
        <position position="106"/>
    </location>
    <ligand>
        <name>(6R)-10-formyltetrahydrofolate</name>
        <dbReference type="ChEBI" id="CHEBI:195366"/>
    </ligand>
</feature>
<dbReference type="EMBL" id="UGNW01000001">
    <property type="protein sequence ID" value="STX31263.1"/>
    <property type="molecule type" value="Genomic_DNA"/>
</dbReference>
<evidence type="ECO:0000313" key="10">
    <source>
        <dbReference type="Proteomes" id="UP000054735"/>
    </source>
</evidence>
<feature type="binding site" evidence="6">
    <location>
        <position position="64"/>
    </location>
    <ligand>
        <name>(6R)-10-formyltetrahydrofolate</name>
        <dbReference type="ChEBI" id="CHEBI:195366"/>
    </ligand>
</feature>
<feature type="active site" description="Proton donor" evidence="6">
    <location>
        <position position="108"/>
    </location>
</feature>
<evidence type="ECO:0000313" key="11">
    <source>
        <dbReference type="Proteomes" id="UP000255066"/>
    </source>
</evidence>
<dbReference type="InterPro" id="IPR001555">
    <property type="entry name" value="GART_AS"/>
</dbReference>
<keyword evidence="10" id="KW-1185">Reference proteome</keyword>
<dbReference type="CDD" id="cd08645">
    <property type="entry name" value="FMT_core_GART"/>
    <property type="match status" value="1"/>
</dbReference>
<dbReference type="PANTHER" id="PTHR43369">
    <property type="entry name" value="PHOSPHORIBOSYLGLYCINAMIDE FORMYLTRANSFERASE"/>
    <property type="match status" value="1"/>
</dbReference>
<proteinExistence type="inferred from homology"/>
<evidence type="ECO:0000256" key="2">
    <source>
        <dbReference type="ARBA" id="ARBA00022679"/>
    </source>
</evidence>
<evidence type="ECO:0000256" key="6">
    <source>
        <dbReference type="HAMAP-Rule" id="MF_01930"/>
    </source>
</evidence>
<feature type="binding site" evidence="6">
    <location>
        <begin position="89"/>
        <end position="92"/>
    </location>
    <ligand>
        <name>(6R)-10-formyltetrahydrofolate</name>
        <dbReference type="ChEBI" id="CHEBI:195366"/>
    </ligand>
</feature>
<protein>
    <recommendedName>
        <fullName evidence="6">Phosphoribosylglycinamide formyltransferase</fullName>
        <ecNumber evidence="6">2.1.2.2</ecNumber>
    </recommendedName>
    <alternativeName>
        <fullName evidence="6">5'-phosphoribosylglycinamide transformylase</fullName>
    </alternativeName>
    <alternativeName>
        <fullName evidence="6">GAR transformylase</fullName>
        <shortName evidence="6">GART</shortName>
    </alternativeName>
</protein>
<dbReference type="GO" id="GO:0005737">
    <property type="term" value="C:cytoplasm"/>
    <property type="evidence" value="ECO:0007669"/>
    <property type="project" value="TreeGrafter"/>
</dbReference>
<comment type="function">
    <text evidence="6">Catalyzes the transfer of a formyl group from 10-formyltetrahydrofolate to 5-phospho-ribosyl-glycinamide (GAR), producing 5-phospho-ribosyl-N-formylglycinamide (FGAR) and tetrahydrofolate.</text>
</comment>
<feature type="site" description="Raises pKa of active site His" evidence="6">
    <location>
        <position position="147"/>
    </location>
</feature>
<comment type="similarity">
    <text evidence="4 6">Belongs to the GART family.</text>
</comment>
<reference evidence="8 10" key="1">
    <citation type="submission" date="2015-11" db="EMBL/GenBank/DDBJ databases">
        <title>Genomic analysis of 38 Legionella species identifies large and diverse effector repertoires.</title>
        <authorList>
            <person name="Burstein D."/>
            <person name="Amaro F."/>
            <person name="Zusman T."/>
            <person name="Lifshitz Z."/>
            <person name="Cohen O."/>
            <person name="Gilbert J.A."/>
            <person name="Pupko T."/>
            <person name="Shuman H.A."/>
            <person name="Segal G."/>
        </authorList>
    </citation>
    <scope>NUCLEOTIDE SEQUENCE [LARGE SCALE GENOMIC DNA]</scope>
    <source>
        <strain evidence="8 10">CDC#1407-AL-14</strain>
    </source>
</reference>
<dbReference type="GO" id="GO:0004644">
    <property type="term" value="F:phosphoribosylglycinamide formyltransferase activity"/>
    <property type="evidence" value="ECO:0007669"/>
    <property type="project" value="UniProtKB-UniRule"/>
</dbReference>
<evidence type="ECO:0000256" key="4">
    <source>
        <dbReference type="ARBA" id="ARBA00038440"/>
    </source>
</evidence>
<dbReference type="HAMAP" id="MF_01930">
    <property type="entry name" value="PurN"/>
    <property type="match status" value="1"/>
</dbReference>
<comment type="catalytic activity">
    <reaction evidence="5 6">
        <text>N(1)-(5-phospho-beta-D-ribosyl)glycinamide + (6R)-10-formyltetrahydrofolate = N(2)-formyl-N(1)-(5-phospho-beta-D-ribosyl)glycinamide + (6S)-5,6,7,8-tetrahydrofolate + H(+)</text>
        <dbReference type="Rhea" id="RHEA:15053"/>
        <dbReference type="ChEBI" id="CHEBI:15378"/>
        <dbReference type="ChEBI" id="CHEBI:57453"/>
        <dbReference type="ChEBI" id="CHEBI:143788"/>
        <dbReference type="ChEBI" id="CHEBI:147286"/>
        <dbReference type="ChEBI" id="CHEBI:195366"/>
        <dbReference type="EC" id="2.1.2.2"/>
    </reaction>
</comment>
<evidence type="ECO:0000313" key="8">
    <source>
        <dbReference type="EMBL" id="KTC68028.1"/>
    </source>
</evidence>
<dbReference type="PROSITE" id="PS00373">
    <property type="entry name" value="GART"/>
    <property type="match status" value="1"/>
</dbReference>
<dbReference type="Pfam" id="PF00551">
    <property type="entry name" value="Formyl_trans_N"/>
    <property type="match status" value="1"/>
</dbReference>
<reference evidence="9 11" key="2">
    <citation type="submission" date="2018-06" db="EMBL/GenBank/DDBJ databases">
        <authorList>
            <consortium name="Pathogen Informatics"/>
            <person name="Doyle S."/>
        </authorList>
    </citation>
    <scope>NUCLEOTIDE SEQUENCE [LARGE SCALE GENOMIC DNA]</scope>
    <source>
        <strain evidence="9 11">NCTC12437</strain>
    </source>
</reference>
<dbReference type="InterPro" id="IPR002376">
    <property type="entry name" value="Formyl_transf_N"/>
</dbReference>
<comment type="pathway">
    <text evidence="1 6">Purine metabolism; IMP biosynthesis via de novo pathway; N(2)-formyl-N(1)-(5-phospho-D-ribosyl)glycinamide from N(1)-(5-phospho-D-ribosyl)glycinamide (10-formyl THF route): step 1/1.</text>
</comment>
<accession>A0A378I889</accession>
<evidence type="ECO:0000313" key="9">
    <source>
        <dbReference type="EMBL" id="STX31263.1"/>
    </source>
</evidence>
<evidence type="ECO:0000256" key="1">
    <source>
        <dbReference type="ARBA" id="ARBA00005054"/>
    </source>
</evidence>
<dbReference type="EMBL" id="LNXT01000048">
    <property type="protein sequence ID" value="KTC68028.1"/>
    <property type="molecule type" value="Genomic_DNA"/>
</dbReference>
<feature type="binding site" evidence="6">
    <location>
        <begin position="12"/>
        <end position="14"/>
    </location>
    <ligand>
        <name>N(1)-(5-phospho-beta-D-ribosyl)glycinamide</name>
        <dbReference type="ChEBI" id="CHEBI:143788"/>
    </ligand>
</feature>
<dbReference type="SUPFAM" id="SSF53328">
    <property type="entry name" value="Formyltransferase"/>
    <property type="match status" value="1"/>
</dbReference>
<keyword evidence="3 6" id="KW-0658">Purine biosynthesis</keyword>
<evidence type="ECO:0000259" key="7">
    <source>
        <dbReference type="Pfam" id="PF00551"/>
    </source>
</evidence>
<feature type="domain" description="Formyl transferase N-terminal" evidence="7">
    <location>
        <begin position="3"/>
        <end position="184"/>
    </location>
</feature>
<dbReference type="RefSeq" id="WP_058524624.1">
    <property type="nucleotide sequence ID" value="NZ_CAAAHV010000013.1"/>
</dbReference>
<dbReference type="AlphaFoldDB" id="A0A378I889"/>
<dbReference type="PANTHER" id="PTHR43369:SF2">
    <property type="entry name" value="PHOSPHORIBOSYLGLYCINAMIDE FORMYLTRANSFERASE"/>
    <property type="match status" value="1"/>
</dbReference>
<dbReference type="FunFam" id="3.40.50.170:FF:000013">
    <property type="entry name" value="Phosphoribosylamine-glycine ligase"/>
    <property type="match status" value="1"/>
</dbReference>
<dbReference type="GO" id="GO:0006189">
    <property type="term" value="P:'de novo' IMP biosynthetic process"/>
    <property type="evidence" value="ECO:0007669"/>
    <property type="project" value="UniProtKB-UniRule"/>
</dbReference>
<name>A0A378I889_9GAMM</name>
<gene>
    <name evidence="6 9" type="primary">purN</name>
    <name evidence="8" type="ORF">Lbir_2630</name>
    <name evidence="9" type="ORF">NCTC12437_01034</name>
</gene>
<dbReference type="InterPro" id="IPR004607">
    <property type="entry name" value="GART"/>
</dbReference>
<dbReference type="EC" id="2.1.2.2" evidence="6"/>
<dbReference type="NCBIfam" id="TIGR00639">
    <property type="entry name" value="PurN"/>
    <property type="match status" value="1"/>
</dbReference>
<dbReference type="Proteomes" id="UP000255066">
    <property type="component" value="Unassembled WGS sequence"/>
</dbReference>
<dbReference type="OrthoDB" id="9806170at2"/>
<dbReference type="STRING" id="28083.Lbir_2630"/>